<organism evidence="2 3">
    <name type="scientific">Phoenix dactylifera</name>
    <name type="common">Date palm</name>
    <dbReference type="NCBI Taxonomy" id="42345"/>
    <lineage>
        <taxon>Eukaryota</taxon>
        <taxon>Viridiplantae</taxon>
        <taxon>Streptophyta</taxon>
        <taxon>Embryophyta</taxon>
        <taxon>Tracheophyta</taxon>
        <taxon>Spermatophyta</taxon>
        <taxon>Magnoliopsida</taxon>
        <taxon>Liliopsida</taxon>
        <taxon>Arecaceae</taxon>
        <taxon>Coryphoideae</taxon>
        <taxon>Phoeniceae</taxon>
        <taxon>Phoenix</taxon>
    </lineage>
</organism>
<dbReference type="SUPFAM" id="SSF81383">
    <property type="entry name" value="F-box domain"/>
    <property type="match status" value="1"/>
</dbReference>
<name>A0A8B7CVT3_PHODC</name>
<feature type="domain" description="KIB1-4 beta-propeller" evidence="1">
    <location>
        <begin position="76"/>
        <end position="340"/>
    </location>
</feature>
<dbReference type="Gene3D" id="1.20.1280.50">
    <property type="match status" value="1"/>
</dbReference>
<dbReference type="KEGG" id="pda:103719653"/>
<dbReference type="AlphaFoldDB" id="A0A8B7CVT3"/>
<dbReference type="PANTHER" id="PTHR44259:SF114">
    <property type="entry name" value="OS06G0707300 PROTEIN"/>
    <property type="match status" value="1"/>
</dbReference>
<proteinExistence type="predicted"/>
<dbReference type="InterPro" id="IPR036047">
    <property type="entry name" value="F-box-like_dom_sf"/>
</dbReference>
<dbReference type="Proteomes" id="UP000228380">
    <property type="component" value="Chromosome 14"/>
</dbReference>
<dbReference type="RefSeq" id="XP_008807216.2">
    <property type="nucleotide sequence ID" value="XM_008808994.2"/>
</dbReference>
<protein>
    <submittedName>
        <fullName evidence="3">F-box protein At1g10110-like</fullName>
    </submittedName>
</protein>
<dbReference type="OrthoDB" id="642536at2759"/>
<dbReference type="Pfam" id="PF03478">
    <property type="entry name" value="Beta-prop_KIB1-4"/>
    <property type="match status" value="1"/>
</dbReference>
<evidence type="ECO:0000313" key="3">
    <source>
        <dbReference type="RefSeq" id="XP_008807216.2"/>
    </source>
</evidence>
<dbReference type="InterPro" id="IPR005174">
    <property type="entry name" value="KIB1-4_b-propeller"/>
</dbReference>
<evidence type="ECO:0000313" key="2">
    <source>
        <dbReference type="Proteomes" id="UP000228380"/>
    </source>
</evidence>
<reference evidence="3" key="2">
    <citation type="submission" date="2025-08" db="UniProtKB">
        <authorList>
            <consortium name="RefSeq"/>
        </authorList>
    </citation>
    <scope>IDENTIFICATION</scope>
    <source>
        <tissue evidence="3">Young leaves</tissue>
    </source>
</reference>
<accession>A0A8B7CVT3</accession>
<sequence length="372" mass="41347">MAPAFSKPSGWADLCPDLVGRIAGRLLTVTDFVRFRAVCRSWRASVRPSDLQPHLPWLMLQYNPDSDTRQFHCLATGAVYHLSLPEAQGKRVIGANHGWLILVQENTSIINLLNPLTRSCFTLPPSTFTGDKVGHAIITSSPNTPSGTCTVVILLKQNCHLVAYCSGDGGRWGPWAVVNTGLPSDVYGAYDVAFHRRKFYIVNSHAEVAIVDVSPPAATATRLQSAELPFPLDDDIMMEKAFLAVSDDQLLLFVFFSMVESDDESEEPNRPLISFDIFRLEETGQPSWVGVRSMPDQTVFKCNAQVVVVRTGMFPGIRKNCLYFAFCNNGELAVQTIRVFDMENWHSECRSLRPDSLPVFGIDPVWLVPSLI</sequence>
<dbReference type="PANTHER" id="PTHR44259">
    <property type="entry name" value="OS07G0183000 PROTEIN-RELATED"/>
    <property type="match status" value="1"/>
</dbReference>
<reference evidence="2" key="1">
    <citation type="journal article" date="2019" name="Nat. Commun.">
        <title>Genome-wide association mapping of date palm fruit traits.</title>
        <authorList>
            <person name="Hazzouri K.M."/>
            <person name="Gros-Balthazard M."/>
            <person name="Flowers J.M."/>
            <person name="Copetti D."/>
            <person name="Lemansour A."/>
            <person name="Lebrun M."/>
            <person name="Masmoudi K."/>
            <person name="Ferrand S."/>
            <person name="Dhar M.I."/>
            <person name="Fresquez Z.A."/>
            <person name="Rosas U."/>
            <person name="Zhang J."/>
            <person name="Talag J."/>
            <person name="Lee S."/>
            <person name="Kudrna D."/>
            <person name="Powell R.F."/>
            <person name="Leitch I.J."/>
            <person name="Krueger R.R."/>
            <person name="Wing R.A."/>
            <person name="Amiri K.M.A."/>
            <person name="Purugganan M.D."/>
        </authorList>
    </citation>
    <scope>NUCLEOTIDE SEQUENCE [LARGE SCALE GENOMIC DNA]</scope>
    <source>
        <strain evidence="2">cv. Khalas</strain>
    </source>
</reference>
<gene>
    <name evidence="3" type="primary">LOC103719653</name>
</gene>
<evidence type="ECO:0000259" key="1">
    <source>
        <dbReference type="Pfam" id="PF03478"/>
    </source>
</evidence>
<keyword evidence="2" id="KW-1185">Reference proteome</keyword>
<dbReference type="GeneID" id="103719653"/>
<dbReference type="InterPro" id="IPR050942">
    <property type="entry name" value="F-box_BR-signaling"/>
</dbReference>